<comment type="similarity">
    <text evidence="1">Belongs to the AfsR/DnrI/RedD regulatory family.</text>
</comment>
<dbReference type="Gene3D" id="3.40.50.300">
    <property type="entry name" value="P-loop containing nucleotide triphosphate hydrolases"/>
    <property type="match status" value="1"/>
</dbReference>
<accession>A0ABQ4F382</accession>
<dbReference type="CDD" id="cd15831">
    <property type="entry name" value="BTAD"/>
    <property type="match status" value="1"/>
</dbReference>
<feature type="region of interest" description="Disordered" evidence="7">
    <location>
        <begin position="931"/>
        <end position="951"/>
    </location>
</feature>
<dbReference type="PROSITE" id="PS51755">
    <property type="entry name" value="OMPR_PHOB"/>
    <property type="match status" value="1"/>
</dbReference>
<dbReference type="EMBL" id="BONX01000069">
    <property type="protein sequence ID" value="GIH01355.1"/>
    <property type="molecule type" value="Genomic_DNA"/>
</dbReference>
<evidence type="ECO:0000256" key="3">
    <source>
        <dbReference type="ARBA" id="ARBA00023125"/>
    </source>
</evidence>
<dbReference type="Gene3D" id="1.25.40.10">
    <property type="entry name" value="Tetratricopeptide repeat domain"/>
    <property type="match status" value="2"/>
</dbReference>
<evidence type="ECO:0000313" key="10">
    <source>
        <dbReference type="Proteomes" id="UP000621500"/>
    </source>
</evidence>
<dbReference type="Gene3D" id="1.10.10.10">
    <property type="entry name" value="Winged helix-like DNA-binding domain superfamily/Winged helix DNA-binding domain"/>
    <property type="match status" value="1"/>
</dbReference>
<feature type="repeat" description="TPR" evidence="5">
    <location>
        <begin position="847"/>
        <end position="880"/>
    </location>
</feature>
<reference evidence="9 10" key="1">
    <citation type="submission" date="2021-01" db="EMBL/GenBank/DDBJ databases">
        <title>Whole genome shotgun sequence of Plantactinospora mayteni NBRC 109088.</title>
        <authorList>
            <person name="Komaki H."/>
            <person name="Tamura T."/>
        </authorList>
    </citation>
    <scope>NUCLEOTIDE SEQUENCE [LARGE SCALE GENOMIC DNA]</scope>
    <source>
        <strain evidence="9 10">NBRC 109088</strain>
    </source>
</reference>
<dbReference type="SUPFAM" id="SSF52540">
    <property type="entry name" value="P-loop containing nucleoside triphosphate hydrolases"/>
    <property type="match status" value="1"/>
</dbReference>
<comment type="caution">
    <text evidence="9">The sequence shown here is derived from an EMBL/GenBank/DDBJ whole genome shotgun (WGS) entry which is preliminary data.</text>
</comment>
<evidence type="ECO:0000256" key="1">
    <source>
        <dbReference type="ARBA" id="ARBA00005820"/>
    </source>
</evidence>
<dbReference type="InterPro" id="IPR019734">
    <property type="entry name" value="TPR_rpt"/>
</dbReference>
<dbReference type="SMART" id="SM00862">
    <property type="entry name" value="Trans_reg_C"/>
    <property type="match status" value="1"/>
</dbReference>
<dbReference type="SUPFAM" id="SSF48452">
    <property type="entry name" value="TPR-like"/>
    <property type="match status" value="2"/>
</dbReference>
<dbReference type="Pfam" id="PF03704">
    <property type="entry name" value="BTAD"/>
    <property type="match status" value="1"/>
</dbReference>
<evidence type="ECO:0000259" key="8">
    <source>
        <dbReference type="PROSITE" id="PS51755"/>
    </source>
</evidence>
<dbReference type="Pfam" id="PF13424">
    <property type="entry name" value="TPR_12"/>
    <property type="match status" value="1"/>
</dbReference>
<keyword evidence="5" id="KW-0802">TPR repeat</keyword>
<dbReference type="InterPro" id="IPR011990">
    <property type="entry name" value="TPR-like_helical_dom_sf"/>
</dbReference>
<dbReference type="RefSeq" id="WP_203862625.1">
    <property type="nucleotide sequence ID" value="NZ_BAAAZQ010000039.1"/>
</dbReference>
<gene>
    <name evidence="9" type="ORF">Pma05_79270</name>
</gene>
<dbReference type="SUPFAM" id="SSF46894">
    <property type="entry name" value="C-terminal effector domain of the bipartite response regulators"/>
    <property type="match status" value="1"/>
</dbReference>
<dbReference type="PANTHER" id="PTHR35807">
    <property type="entry name" value="TRANSCRIPTIONAL REGULATOR REDD-RELATED"/>
    <property type="match status" value="1"/>
</dbReference>
<dbReference type="InterPro" id="IPR027417">
    <property type="entry name" value="P-loop_NTPase"/>
</dbReference>
<dbReference type="InterPro" id="IPR016032">
    <property type="entry name" value="Sig_transdc_resp-reg_C-effctor"/>
</dbReference>
<evidence type="ECO:0000256" key="4">
    <source>
        <dbReference type="ARBA" id="ARBA00023163"/>
    </source>
</evidence>
<dbReference type="InterPro" id="IPR005158">
    <property type="entry name" value="BTAD"/>
</dbReference>
<keyword evidence="4" id="KW-0804">Transcription</keyword>
<sequence>MEFGVLGPLEIRDQGQALVLGVPRVRAIGGILLVRPGSLVGIEQFVDELWPDSPPADARALVRGYVYRLRRALRAGPSGPVAAARLVARKPGYLLDAGESEVDLCRFAQLVAEARAAARDGHHRRGVDLLRHAHGLWRGDPFADVPRTPAIAAAVTWLTEQRLSALEDLFDAALAAADHTGVVTELTAHVTTHPLRERPVAQLMLALYRAGRRADALTRYQDTRRILADELGTDPGPDLQALHRQVLAADPALATPAPDRPAAHLAPARSAPVPRQLPARPALFSGRERELARLTEALDLPGAVVISAIAGTGGVGKTWLALRWAHDNLDRFPDGQLHINLRGFDPSGRPVAPEEAIRTFLDALGLPPAAIPAGLDAQIGLYRSLLHGKRVLVVLDNASDAAQVRPLLPGADTCATIVTSRHQLTGLAATDSAYPLTLGLLSDSDARRLLAARLGEQRLALESDAVSGIVARCARLPLALALVGAYAAARPDLPLAALVAQLDDHHAVLDALAGDDPATDLRAVFSWSFRALTPGAARLFRLLGLHPGPDISRAAAASLGGVPGSGARRLLAELVERHLVVEHPPGRYTLHDLLRAYATEQAHTHEPDEQRRAALHRVLDHYLYTAHAAIVLLAPRRNPVAASPLPPPAAPEHITDHKQALDWLSREHRVLVATVQAAAAGFETHAWRLAYALVGFFNLRGHWHDWHITAHAALDAARQLHDPRLQALAHSWLAELYAWIGRHQDTHIHLEHADRLYDQVADTAGVAYVHLCRGWVYEPQRRYQEALHHSEQALRIYRAIANPRGEADALNNVGWYHAKLGNFEQAVLYCGQALARQQRLGNRAWEARSWDSLGYAHHHLDDYQRAANCYQHALDLFRDTGNLYYQAKVLTRLGEAQDAVGQSDIARRTWQQALDILQELGHPSAQDLRTRLDQRSREVSPSRLPRAVDAR</sequence>
<keyword evidence="2" id="KW-0805">Transcription regulation</keyword>
<feature type="DNA-binding region" description="OmpR/PhoB-type" evidence="6">
    <location>
        <begin position="1"/>
        <end position="97"/>
    </location>
</feature>
<feature type="domain" description="OmpR/PhoB-type" evidence="8">
    <location>
        <begin position="1"/>
        <end position="97"/>
    </location>
</feature>
<dbReference type="InterPro" id="IPR051677">
    <property type="entry name" value="AfsR-DnrI-RedD_regulator"/>
</dbReference>
<dbReference type="Proteomes" id="UP000621500">
    <property type="component" value="Unassembled WGS sequence"/>
</dbReference>
<keyword evidence="10" id="KW-1185">Reference proteome</keyword>
<name>A0ABQ4F382_9ACTN</name>
<evidence type="ECO:0000313" key="9">
    <source>
        <dbReference type="EMBL" id="GIH01355.1"/>
    </source>
</evidence>
<protein>
    <submittedName>
        <fullName evidence="9">SARP family transcriptional regulator</fullName>
    </submittedName>
</protein>
<evidence type="ECO:0000256" key="2">
    <source>
        <dbReference type="ARBA" id="ARBA00023015"/>
    </source>
</evidence>
<dbReference type="InterPro" id="IPR001867">
    <property type="entry name" value="OmpR/PhoB-type_DNA-bd"/>
</dbReference>
<evidence type="ECO:0000256" key="5">
    <source>
        <dbReference type="PROSITE-ProRule" id="PRU00339"/>
    </source>
</evidence>
<proteinExistence type="inferred from homology"/>
<keyword evidence="3 6" id="KW-0238">DNA-binding</keyword>
<dbReference type="PANTHER" id="PTHR35807:SF1">
    <property type="entry name" value="TRANSCRIPTIONAL REGULATOR REDD"/>
    <property type="match status" value="1"/>
</dbReference>
<dbReference type="SMART" id="SM01043">
    <property type="entry name" value="BTAD"/>
    <property type="match status" value="1"/>
</dbReference>
<evidence type="ECO:0000256" key="6">
    <source>
        <dbReference type="PROSITE-ProRule" id="PRU01091"/>
    </source>
</evidence>
<evidence type="ECO:0000256" key="7">
    <source>
        <dbReference type="SAM" id="MobiDB-lite"/>
    </source>
</evidence>
<dbReference type="InterPro" id="IPR036388">
    <property type="entry name" value="WH-like_DNA-bd_sf"/>
</dbReference>
<dbReference type="SMART" id="SM00028">
    <property type="entry name" value="TPR"/>
    <property type="match status" value="4"/>
</dbReference>
<dbReference type="PROSITE" id="PS50005">
    <property type="entry name" value="TPR"/>
    <property type="match status" value="1"/>
</dbReference>
<organism evidence="9 10">
    <name type="scientific">Plantactinospora mayteni</name>
    <dbReference type="NCBI Taxonomy" id="566021"/>
    <lineage>
        <taxon>Bacteria</taxon>
        <taxon>Bacillati</taxon>
        <taxon>Actinomycetota</taxon>
        <taxon>Actinomycetes</taxon>
        <taxon>Micromonosporales</taxon>
        <taxon>Micromonosporaceae</taxon>
        <taxon>Plantactinospora</taxon>
    </lineage>
</organism>
<dbReference type="PRINTS" id="PR00364">
    <property type="entry name" value="DISEASERSIST"/>
</dbReference>